<evidence type="ECO:0000256" key="3">
    <source>
        <dbReference type="ARBA" id="ARBA00023125"/>
    </source>
</evidence>
<evidence type="ECO:0000256" key="5">
    <source>
        <dbReference type="PROSITE-ProRule" id="PRU00335"/>
    </source>
</evidence>
<dbReference type="OrthoDB" id="9816296at2"/>
<dbReference type="InterPro" id="IPR039538">
    <property type="entry name" value="BetI_C"/>
</dbReference>
<keyword evidence="8" id="KW-1185">Reference proteome</keyword>
<keyword evidence="3 5" id="KW-0238">DNA-binding</keyword>
<evidence type="ECO:0000259" key="6">
    <source>
        <dbReference type="PROSITE" id="PS50977"/>
    </source>
</evidence>
<dbReference type="GO" id="GO:0000976">
    <property type="term" value="F:transcription cis-regulatory region binding"/>
    <property type="evidence" value="ECO:0007669"/>
    <property type="project" value="TreeGrafter"/>
</dbReference>
<dbReference type="InParanoid" id="A0A263D8D2"/>
<dbReference type="RefSeq" id="WP_094860489.1">
    <property type="nucleotide sequence ID" value="NZ_NKYE01000001.1"/>
</dbReference>
<organism evidence="7 8">
    <name type="scientific">Amycolatopsis antarctica</name>
    <dbReference type="NCBI Taxonomy" id="1854586"/>
    <lineage>
        <taxon>Bacteria</taxon>
        <taxon>Bacillati</taxon>
        <taxon>Actinomycetota</taxon>
        <taxon>Actinomycetes</taxon>
        <taxon>Pseudonocardiales</taxon>
        <taxon>Pseudonocardiaceae</taxon>
        <taxon>Amycolatopsis</taxon>
    </lineage>
</organism>
<dbReference type="Proteomes" id="UP000242444">
    <property type="component" value="Unassembled WGS sequence"/>
</dbReference>
<sequence length="203" mass="22826">MVRTIDQDARRREIADAVWRLLDRGGLAGASVRGVAAEAGLSTGSIRHFFRTQAELREFALTSLLERVDARVRRAAGEPDMRRRVLAMLGEFMPLREDTTRELSIWLEFVHHSRFDDALAAVVRRQAEEMHTFLRHVVEGLRELGHLPPDVDLDDATAGLTAFVNGVTLGLLTSPHLITREQAVRLLEAHVFRETPEGKSDDD</sequence>
<dbReference type="PROSITE" id="PS50977">
    <property type="entry name" value="HTH_TETR_2"/>
    <property type="match status" value="1"/>
</dbReference>
<keyword evidence="1" id="KW-0678">Repressor</keyword>
<dbReference type="InterPro" id="IPR050109">
    <property type="entry name" value="HTH-type_TetR-like_transc_reg"/>
</dbReference>
<dbReference type="PANTHER" id="PTHR30055">
    <property type="entry name" value="HTH-TYPE TRANSCRIPTIONAL REGULATOR RUTR"/>
    <property type="match status" value="1"/>
</dbReference>
<dbReference type="PROSITE" id="PS01081">
    <property type="entry name" value="HTH_TETR_1"/>
    <property type="match status" value="1"/>
</dbReference>
<accession>A0A263D8D2</accession>
<name>A0A263D8D2_9PSEU</name>
<dbReference type="SUPFAM" id="SSF48498">
    <property type="entry name" value="Tetracyclin repressor-like, C-terminal domain"/>
    <property type="match status" value="1"/>
</dbReference>
<gene>
    <name evidence="7" type="ORF">CFN78_00170</name>
</gene>
<reference evidence="7 8" key="1">
    <citation type="submission" date="2017-07" db="EMBL/GenBank/DDBJ databases">
        <title>Amycolatopsis antarcticus sp. nov., isolated from the surface of an Antarcticus brown macroalga.</title>
        <authorList>
            <person name="Wang J."/>
            <person name="Leiva S."/>
            <person name="Huang J."/>
            <person name="Huang Y."/>
        </authorList>
    </citation>
    <scope>NUCLEOTIDE SEQUENCE [LARGE SCALE GENOMIC DNA]</scope>
    <source>
        <strain evidence="7 8">AU-G6</strain>
    </source>
</reference>
<comment type="caution">
    <text evidence="7">The sequence shown here is derived from an EMBL/GenBank/DDBJ whole genome shotgun (WGS) entry which is preliminary data.</text>
</comment>
<evidence type="ECO:0000256" key="2">
    <source>
        <dbReference type="ARBA" id="ARBA00023015"/>
    </source>
</evidence>
<evidence type="ECO:0000256" key="4">
    <source>
        <dbReference type="ARBA" id="ARBA00023163"/>
    </source>
</evidence>
<protein>
    <submittedName>
        <fullName evidence="7">TetR family transcriptional regulator</fullName>
    </submittedName>
</protein>
<dbReference type="InterPro" id="IPR009057">
    <property type="entry name" value="Homeodomain-like_sf"/>
</dbReference>
<dbReference type="InterPro" id="IPR001647">
    <property type="entry name" value="HTH_TetR"/>
</dbReference>
<dbReference type="Pfam" id="PF13977">
    <property type="entry name" value="TetR_C_6"/>
    <property type="match status" value="1"/>
</dbReference>
<evidence type="ECO:0000313" key="8">
    <source>
        <dbReference type="Proteomes" id="UP000242444"/>
    </source>
</evidence>
<proteinExistence type="predicted"/>
<feature type="DNA-binding region" description="H-T-H motif" evidence="5">
    <location>
        <begin position="31"/>
        <end position="50"/>
    </location>
</feature>
<dbReference type="AlphaFoldDB" id="A0A263D8D2"/>
<evidence type="ECO:0000256" key="1">
    <source>
        <dbReference type="ARBA" id="ARBA00022491"/>
    </source>
</evidence>
<keyword evidence="4" id="KW-0804">Transcription</keyword>
<dbReference type="InterPro" id="IPR023772">
    <property type="entry name" value="DNA-bd_HTH_TetR-type_CS"/>
</dbReference>
<dbReference type="Gene3D" id="1.10.357.10">
    <property type="entry name" value="Tetracycline Repressor, domain 2"/>
    <property type="match status" value="1"/>
</dbReference>
<feature type="domain" description="HTH tetR-type" evidence="6">
    <location>
        <begin position="8"/>
        <end position="68"/>
    </location>
</feature>
<dbReference type="EMBL" id="NKYE01000001">
    <property type="protein sequence ID" value="OZM74703.1"/>
    <property type="molecule type" value="Genomic_DNA"/>
</dbReference>
<keyword evidence="2" id="KW-0805">Transcription regulation</keyword>
<dbReference type="PANTHER" id="PTHR30055:SF226">
    <property type="entry name" value="HTH-TYPE TRANSCRIPTIONAL REGULATOR PKSA"/>
    <property type="match status" value="1"/>
</dbReference>
<dbReference type="Pfam" id="PF00440">
    <property type="entry name" value="TetR_N"/>
    <property type="match status" value="1"/>
</dbReference>
<dbReference type="InterPro" id="IPR036271">
    <property type="entry name" value="Tet_transcr_reg_TetR-rel_C_sf"/>
</dbReference>
<evidence type="ECO:0000313" key="7">
    <source>
        <dbReference type="EMBL" id="OZM74703.1"/>
    </source>
</evidence>
<dbReference type="GO" id="GO:0003700">
    <property type="term" value="F:DNA-binding transcription factor activity"/>
    <property type="evidence" value="ECO:0007669"/>
    <property type="project" value="TreeGrafter"/>
</dbReference>
<dbReference type="SUPFAM" id="SSF46689">
    <property type="entry name" value="Homeodomain-like"/>
    <property type="match status" value="1"/>
</dbReference>